<feature type="binding site" evidence="11">
    <location>
        <position position="237"/>
    </location>
    <ligand>
        <name>Zn(2+)</name>
        <dbReference type="ChEBI" id="CHEBI:29105"/>
        <note>catalytic</note>
    </ligand>
</feature>
<organism evidence="13">
    <name type="scientific">Ignisphaera aggregans</name>
    <dbReference type="NCBI Taxonomy" id="334771"/>
    <lineage>
        <taxon>Archaea</taxon>
        <taxon>Thermoproteota</taxon>
        <taxon>Thermoprotei</taxon>
        <taxon>Desulfurococcales</taxon>
        <taxon>Desulfurococcaceae</taxon>
        <taxon>Ignisphaera</taxon>
    </lineage>
</organism>
<feature type="transmembrane region" description="Helical" evidence="11">
    <location>
        <begin position="139"/>
        <end position="164"/>
    </location>
</feature>
<dbReference type="GO" id="GO:0006508">
    <property type="term" value="P:proteolysis"/>
    <property type="evidence" value="ECO:0007669"/>
    <property type="project" value="UniProtKB-KW"/>
</dbReference>
<feature type="domain" description="Peptidase M48" evidence="12">
    <location>
        <begin position="173"/>
        <end position="393"/>
    </location>
</feature>
<keyword evidence="3 11" id="KW-0645">Protease</keyword>
<dbReference type="PANTHER" id="PTHR43221:SF2">
    <property type="entry name" value="PROTEASE HTPX HOMOLOG"/>
    <property type="match status" value="1"/>
</dbReference>
<keyword evidence="2 11" id="KW-1003">Cell membrane</keyword>
<feature type="active site" evidence="11">
    <location>
        <position position="238"/>
    </location>
</feature>
<comment type="subcellular location">
    <subcellularLocation>
        <location evidence="11">Cell membrane</location>
        <topology evidence="11">Multi-pass membrane protein</topology>
    </subcellularLocation>
</comment>
<proteinExistence type="inferred from homology"/>
<evidence type="ECO:0000259" key="12">
    <source>
        <dbReference type="Pfam" id="PF01435"/>
    </source>
</evidence>
<dbReference type="Gene3D" id="3.30.2010.10">
    <property type="entry name" value="Metalloproteases ('zincins'), catalytic domain"/>
    <property type="match status" value="1"/>
</dbReference>
<dbReference type="HAMAP" id="MF_00188">
    <property type="entry name" value="Pept_M48_protease_HtpX"/>
    <property type="match status" value="1"/>
</dbReference>
<dbReference type="InterPro" id="IPR050083">
    <property type="entry name" value="HtpX_protease"/>
</dbReference>
<dbReference type="EC" id="3.4.24.-" evidence="11"/>
<keyword evidence="7 11" id="KW-0862">Zinc</keyword>
<dbReference type="PANTHER" id="PTHR43221">
    <property type="entry name" value="PROTEASE HTPX"/>
    <property type="match status" value="1"/>
</dbReference>
<name>A0A832FWX4_9CREN</name>
<keyword evidence="6 11" id="KW-0378">Hydrolase</keyword>
<comment type="cofactor">
    <cofactor evidence="11">
        <name>Zn(2+)</name>
        <dbReference type="ChEBI" id="CHEBI:29105"/>
    </cofactor>
    <text evidence="11">Binds 1 zinc ion per subunit.</text>
</comment>
<dbReference type="InterPro" id="IPR022919">
    <property type="entry name" value="Pept_M48_protease_HtpX"/>
</dbReference>
<feature type="transmembrane region" description="Helical" evidence="11">
    <location>
        <begin position="249"/>
        <end position="269"/>
    </location>
</feature>
<sequence>MESYDCKAYYPSNFNRNIKTRVYIMKEKALVIISLAIIAVFTFMLMTLIVSLIAPGFITSIGLAPFWWPWFLVDIMVYIMSITVLLMVGSSIGKVIEKRVPVGLDHLKASIMTTSVGVISGATLMFLLIAYLLGTELAGTLFVMALLFAFIPSFISWLIAPAIINVAYRCRYDPEIQEIVNRVSLRAGMKPPKAMIAHLPIPNAFAYSSPLMGKYIAVTTGLLQVMGRNELEAVIGHELGHHKHKDNMIMMLFGIIPTAIYFLGRFLMFSGLAARYADGSGNRRSTSGGLIFVLLGAVLIVLSIIVQIIVLSLSRLREYYADAHGAKVSSPNYMINALKSLDKFYRSTGAKAIVANSRLKPLFIYALTEPFVGLEELLSSHPPVYKRIAFLETLLGREITA</sequence>
<keyword evidence="10 11" id="KW-0472">Membrane</keyword>
<dbReference type="CDD" id="cd07338">
    <property type="entry name" value="M48B_HtpX_like"/>
    <property type="match status" value="1"/>
</dbReference>
<evidence type="ECO:0000313" key="13">
    <source>
        <dbReference type="EMBL" id="HGQ36751.1"/>
    </source>
</evidence>
<evidence type="ECO:0000256" key="8">
    <source>
        <dbReference type="ARBA" id="ARBA00022989"/>
    </source>
</evidence>
<feature type="transmembrane region" description="Helical" evidence="11">
    <location>
        <begin position="66"/>
        <end position="88"/>
    </location>
</feature>
<evidence type="ECO:0000256" key="1">
    <source>
        <dbReference type="ARBA" id="ARBA00009779"/>
    </source>
</evidence>
<evidence type="ECO:0000256" key="5">
    <source>
        <dbReference type="ARBA" id="ARBA00022723"/>
    </source>
</evidence>
<comment type="caution">
    <text evidence="13">The sequence shown here is derived from an EMBL/GenBank/DDBJ whole genome shotgun (WGS) entry which is preliminary data.</text>
</comment>
<keyword evidence="8 11" id="KW-1133">Transmembrane helix</keyword>
<feature type="transmembrane region" description="Helical" evidence="11">
    <location>
        <begin position="29"/>
        <end position="54"/>
    </location>
</feature>
<gene>
    <name evidence="11" type="primary">htpX</name>
    <name evidence="13" type="ORF">ENU41_08795</name>
</gene>
<dbReference type="AlphaFoldDB" id="A0A832FWX4"/>
<evidence type="ECO:0000256" key="3">
    <source>
        <dbReference type="ARBA" id="ARBA00022670"/>
    </source>
</evidence>
<protein>
    <recommendedName>
        <fullName evidence="11">Protease HtpX homolog</fullName>
        <ecNumber evidence="11">3.4.24.-</ecNumber>
    </recommendedName>
</protein>
<feature type="binding site" evidence="11">
    <location>
        <position position="241"/>
    </location>
    <ligand>
        <name>Zn(2+)</name>
        <dbReference type="ChEBI" id="CHEBI:29105"/>
        <note>catalytic</note>
    </ligand>
</feature>
<evidence type="ECO:0000256" key="2">
    <source>
        <dbReference type="ARBA" id="ARBA00022475"/>
    </source>
</evidence>
<keyword evidence="5 11" id="KW-0479">Metal-binding</keyword>
<dbReference type="GO" id="GO:0005886">
    <property type="term" value="C:plasma membrane"/>
    <property type="evidence" value="ECO:0007669"/>
    <property type="project" value="UniProtKB-SubCell"/>
</dbReference>
<keyword evidence="4 11" id="KW-0812">Transmembrane</keyword>
<dbReference type="GO" id="GO:0004222">
    <property type="term" value="F:metalloendopeptidase activity"/>
    <property type="evidence" value="ECO:0007669"/>
    <property type="project" value="UniProtKB-UniRule"/>
</dbReference>
<dbReference type="Pfam" id="PF01435">
    <property type="entry name" value="Peptidase_M48"/>
    <property type="match status" value="1"/>
</dbReference>
<evidence type="ECO:0000256" key="9">
    <source>
        <dbReference type="ARBA" id="ARBA00023049"/>
    </source>
</evidence>
<keyword evidence="9 11" id="KW-0482">Metalloprotease</keyword>
<evidence type="ECO:0000256" key="11">
    <source>
        <dbReference type="HAMAP-Rule" id="MF_00188"/>
    </source>
</evidence>
<dbReference type="EMBL" id="DTCK01000045">
    <property type="protein sequence ID" value="HGQ36751.1"/>
    <property type="molecule type" value="Genomic_DNA"/>
</dbReference>
<reference evidence="13" key="1">
    <citation type="journal article" date="2020" name="mSystems">
        <title>Genome- and Community-Level Interaction Insights into Carbon Utilization and Element Cycling Functions of Hydrothermarchaeota in Hydrothermal Sediment.</title>
        <authorList>
            <person name="Zhou Z."/>
            <person name="Liu Y."/>
            <person name="Xu W."/>
            <person name="Pan J."/>
            <person name="Luo Z.H."/>
            <person name="Li M."/>
        </authorList>
    </citation>
    <scope>NUCLEOTIDE SEQUENCE</scope>
    <source>
        <strain evidence="13">SpSt-667</strain>
    </source>
</reference>
<evidence type="ECO:0000256" key="7">
    <source>
        <dbReference type="ARBA" id="ARBA00022833"/>
    </source>
</evidence>
<comment type="similarity">
    <text evidence="1 11">Belongs to the peptidase M48B family.</text>
</comment>
<feature type="transmembrane region" description="Helical" evidence="11">
    <location>
        <begin position="289"/>
        <end position="311"/>
    </location>
</feature>
<dbReference type="GO" id="GO:0008270">
    <property type="term" value="F:zinc ion binding"/>
    <property type="evidence" value="ECO:0007669"/>
    <property type="project" value="UniProtKB-UniRule"/>
</dbReference>
<accession>A0A832FWX4</accession>
<comment type="caution">
    <text evidence="11">Lacks conserved residue(s) required for the propagation of feature annotation.</text>
</comment>
<evidence type="ECO:0000256" key="6">
    <source>
        <dbReference type="ARBA" id="ARBA00022801"/>
    </source>
</evidence>
<dbReference type="InterPro" id="IPR001915">
    <property type="entry name" value="Peptidase_M48"/>
</dbReference>
<evidence type="ECO:0000256" key="4">
    <source>
        <dbReference type="ARBA" id="ARBA00022692"/>
    </source>
</evidence>
<feature type="binding site" evidence="11">
    <location>
        <position position="318"/>
    </location>
    <ligand>
        <name>Zn(2+)</name>
        <dbReference type="ChEBI" id="CHEBI:29105"/>
        <note>catalytic</note>
    </ligand>
</feature>
<evidence type="ECO:0000256" key="10">
    <source>
        <dbReference type="ARBA" id="ARBA00023136"/>
    </source>
</evidence>
<feature type="transmembrane region" description="Helical" evidence="11">
    <location>
        <begin position="109"/>
        <end position="133"/>
    </location>
</feature>